<keyword evidence="5" id="KW-1185">Reference proteome</keyword>
<organism evidence="4 5">
    <name type="scientific">Aspergillus cristatus</name>
    <name type="common">Chinese Fuzhuan brick tea-fermentation fungus</name>
    <name type="synonym">Eurotium cristatum</name>
    <dbReference type="NCBI Taxonomy" id="573508"/>
    <lineage>
        <taxon>Eukaryota</taxon>
        <taxon>Fungi</taxon>
        <taxon>Dikarya</taxon>
        <taxon>Ascomycota</taxon>
        <taxon>Pezizomycotina</taxon>
        <taxon>Eurotiomycetes</taxon>
        <taxon>Eurotiomycetidae</taxon>
        <taxon>Eurotiales</taxon>
        <taxon>Aspergillaceae</taxon>
        <taxon>Aspergillus</taxon>
        <taxon>Aspergillus subgen. Aspergillus</taxon>
    </lineage>
</organism>
<feature type="compositionally biased region" description="Basic and acidic residues" evidence="1">
    <location>
        <begin position="80"/>
        <end position="93"/>
    </location>
</feature>
<dbReference type="VEuPathDB" id="FungiDB:SI65_09421"/>
<name>A0A1E3B2L0_ASPCR</name>
<feature type="chain" id="PRO_5009123342" description="Deoxyribonuclease NucA/NucB domain-containing protein" evidence="2">
    <location>
        <begin position="21"/>
        <end position="244"/>
    </location>
</feature>
<dbReference type="Pfam" id="PF14040">
    <property type="entry name" value="DNase_NucA_NucB"/>
    <property type="match status" value="1"/>
</dbReference>
<evidence type="ECO:0000256" key="1">
    <source>
        <dbReference type="SAM" id="MobiDB-lite"/>
    </source>
</evidence>
<protein>
    <recommendedName>
        <fullName evidence="3">Deoxyribonuclease NucA/NucB domain-containing protein</fullName>
    </recommendedName>
</protein>
<gene>
    <name evidence="4" type="ORF">SI65_09421</name>
</gene>
<dbReference type="STRING" id="573508.A0A1E3B2L0"/>
<evidence type="ECO:0000256" key="2">
    <source>
        <dbReference type="SAM" id="SignalP"/>
    </source>
</evidence>
<comment type="caution">
    <text evidence="4">The sequence shown here is derived from an EMBL/GenBank/DDBJ whole genome shotgun (WGS) entry which is preliminary data.</text>
</comment>
<dbReference type="Proteomes" id="UP000094569">
    <property type="component" value="Unassembled WGS sequence"/>
</dbReference>
<sequence>MQLQTIIALCLYAGAQQAVAAPVDRDNEVAARDLEARARAGESKANPIKASVTVQGQNQLPFDADCYAILCKGADRILQRDSDETNPNRKDSGVTKTFSGGSGSGPFRNPQKANVKVPAPKSSWDSGSSFVSPEEFPFASTTQGGNGAFLVPVNQASQNSQGGAINAMYEKYDIDTADCGTASWFELSFTGSLGPYCKALMAGKTSSDPICQKNAKGAVGDWGFDVGEYIYRYDGHSYRAAGKQ</sequence>
<evidence type="ECO:0000313" key="4">
    <source>
        <dbReference type="EMBL" id="ODM15182.1"/>
    </source>
</evidence>
<feature type="signal peptide" evidence="2">
    <location>
        <begin position="1"/>
        <end position="20"/>
    </location>
</feature>
<dbReference type="InterPro" id="IPR029476">
    <property type="entry name" value="DNase_NucA_NucB"/>
</dbReference>
<proteinExistence type="predicted"/>
<dbReference type="OrthoDB" id="2748312at2759"/>
<evidence type="ECO:0000313" key="5">
    <source>
        <dbReference type="Proteomes" id="UP000094569"/>
    </source>
</evidence>
<accession>A0A1E3B2L0</accession>
<feature type="region of interest" description="Disordered" evidence="1">
    <location>
        <begin position="80"/>
        <end position="126"/>
    </location>
</feature>
<keyword evidence="2" id="KW-0732">Signal</keyword>
<dbReference type="AlphaFoldDB" id="A0A1E3B2L0"/>
<evidence type="ECO:0000259" key="3">
    <source>
        <dbReference type="Pfam" id="PF14040"/>
    </source>
</evidence>
<feature type="domain" description="Deoxyribonuclease NucA/NucB" evidence="3">
    <location>
        <begin position="117"/>
        <end position="176"/>
    </location>
</feature>
<dbReference type="EMBL" id="JXNT01000018">
    <property type="protein sequence ID" value="ODM15182.1"/>
    <property type="molecule type" value="Genomic_DNA"/>
</dbReference>
<reference evidence="4 5" key="1">
    <citation type="journal article" date="2016" name="BMC Genomics">
        <title>Comparative genomic and transcriptomic analyses of the Fuzhuan brick tea-fermentation fungus Aspergillus cristatus.</title>
        <authorList>
            <person name="Ge Y."/>
            <person name="Wang Y."/>
            <person name="Liu Y."/>
            <person name="Tan Y."/>
            <person name="Ren X."/>
            <person name="Zhang X."/>
            <person name="Hyde K.D."/>
            <person name="Liu Y."/>
            <person name="Liu Z."/>
        </authorList>
    </citation>
    <scope>NUCLEOTIDE SEQUENCE [LARGE SCALE GENOMIC DNA]</scope>
    <source>
        <strain evidence="4 5">GZAAS20.1005</strain>
    </source>
</reference>